<accession>A0ABR6ZTI2</accession>
<evidence type="ECO:0000313" key="1">
    <source>
        <dbReference type="EMBL" id="MBC3919162.1"/>
    </source>
</evidence>
<dbReference type="Proteomes" id="UP000650424">
    <property type="component" value="Unassembled WGS sequence"/>
</dbReference>
<sequence>MNYLSIVNALREKCGASGAALTTVTGLSGESLKFCNWVNDAWMDIQGMAENWEFMRASFSFNTVTQQQAYTPAQANAVNFGNWKTDSFRLYQTALGPANEVWLPCRDYGYFRNLYQFGAMRSAYQRPVEWAVSPAKAILLGAAPNAAGYTVTGEYYLAPQELQAATDVPSLPTEYHRAIVYRAMMFYGGYEAATEVFQLGQSEFEKVLARLELNQLPPVRFVEPLL</sequence>
<dbReference type="EMBL" id="JACOGF010000008">
    <property type="protein sequence ID" value="MBC3919162.1"/>
    <property type="molecule type" value="Genomic_DNA"/>
</dbReference>
<reference evidence="1 2" key="1">
    <citation type="submission" date="2020-08" db="EMBL/GenBank/DDBJ databases">
        <title>Novel species isolated from subtropical streams in China.</title>
        <authorList>
            <person name="Lu H."/>
        </authorList>
    </citation>
    <scope>NUCLEOTIDE SEQUENCE [LARGE SCALE GENOMIC DNA]</scope>
    <source>
        <strain evidence="1 2">CY18W</strain>
    </source>
</reference>
<dbReference type="InterPro" id="IPR056209">
    <property type="entry name" value="SU10_adaptor"/>
</dbReference>
<evidence type="ECO:0000313" key="2">
    <source>
        <dbReference type="Proteomes" id="UP000650424"/>
    </source>
</evidence>
<dbReference type="Pfam" id="PF24175">
    <property type="entry name" value="SU10_adaptor"/>
    <property type="match status" value="1"/>
</dbReference>
<comment type="caution">
    <text evidence="1">The sequence shown here is derived from an EMBL/GenBank/DDBJ whole genome shotgun (WGS) entry which is preliminary data.</text>
</comment>
<protein>
    <submittedName>
        <fullName evidence="1">Uncharacterized protein</fullName>
    </submittedName>
</protein>
<proteinExistence type="predicted"/>
<keyword evidence="2" id="KW-1185">Reference proteome</keyword>
<gene>
    <name evidence="1" type="ORF">H8L32_16845</name>
</gene>
<dbReference type="RefSeq" id="WP_186948425.1">
    <property type="nucleotide sequence ID" value="NZ_JACOGF010000008.1"/>
</dbReference>
<name>A0ABR6ZTI2_9BURK</name>
<organism evidence="1 2">
    <name type="scientific">Undibacterium hunanense</name>
    <dbReference type="NCBI Taxonomy" id="2762292"/>
    <lineage>
        <taxon>Bacteria</taxon>
        <taxon>Pseudomonadati</taxon>
        <taxon>Pseudomonadota</taxon>
        <taxon>Betaproteobacteria</taxon>
        <taxon>Burkholderiales</taxon>
        <taxon>Oxalobacteraceae</taxon>
        <taxon>Undibacterium</taxon>
    </lineage>
</organism>